<protein>
    <recommendedName>
        <fullName evidence="3">DUF697 domain-containing protein</fullName>
    </recommendedName>
</protein>
<keyword evidence="2" id="KW-1185">Reference proteome</keyword>
<evidence type="ECO:0000313" key="2">
    <source>
        <dbReference type="Proteomes" id="UP001317532"/>
    </source>
</evidence>
<dbReference type="RefSeq" id="WP_317995859.1">
    <property type="nucleotide sequence ID" value="NZ_AP025523.1"/>
</dbReference>
<dbReference type="Proteomes" id="UP001317532">
    <property type="component" value="Chromosome"/>
</dbReference>
<evidence type="ECO:0000313" key="1">
    <source>
        <dbReference type="EMBL" id="BDE04767.1"/>
    </source>
</evidence>
<organism evidence="1 2">
    <name type="scientific">Vulcanimicrobium alpinum</name>
    <dbReference type="NCBI Taxonomy" id="3016050"/>
    <lineage>
        <taxon>Bacteria</taxon>
        <taxon>Bacillati</taxon>
        <taxon>Vulcanimicrobiota</taxon>
        <taxon>Vulcanimicrobiia</taxon>
        <taxon>Vulcanimicrobiales</taxon>
        <taxon>Vulcanimicrobiaceae</taxon>
        <taxon>Vulcanimicrobium</taxon>
    </lineage>
</organism>
<sequence>MNPASAAAVFERLRGSLNIGAVHAGARRPFKFFLYGDPALVSDLRGVLLAGYEGDTIPPEAAAALETLDTERNVDAFDARAILVCARPGDREAMRLDRLAALKLPILYVVVDPAATATSGPVQAPASATVEEYVVDRMDYDALRGRVLPHLIDCCRGIEVAVGRQLPALRDTVSAKLTRDASLNSLKVAGASAVVDHVPVLGVVLGAFASAGDMMAITGIQMTLMLNIGATYGRDPDFNQLWELLPVVGGGFGWRALARELSGFIPVGGIIIKAAIAYAGTAVVGEGVSYYYRHGRQMGVEDASRVYDDAKSAATAFARDLFARVRRNGKD</sequence>
<reference evidence="1 2" key="1">
    <citation type="journal article" date="2022" name="ISME Commun">
        <title>Vulcanimicrobium alpinus gen. nov. sp. nov., the first cultivated representative of the candidate phylum 'Eremiobacterota', is a metabolically versatile aerobic anoxygenic phototroph.</title>
        <authorList>
            <person name="Yabe S."/>
            <person name="Muto K."/>
            <person name="Abe K."/>
            <person name="Yokota A."/>
            <person name="Staudigel H."/>
            <person name="Tebo B.M."/>
        </authorList>
    </citation>
    <scope>NUCLEOTIDE SEQUENCE [LARGE SCALE GENOMIC DNA]</scope>
    <source>
        <strain evidence="1 2">WC8-2</strain>
    </source>
</reference>
<dbReference type="EMBL" id="AP025523">
    <property type="protein sequence ID" value="BDE04767.1"/>
    <property type="molecule type" value="Genomic_DNA"/>
</dbReference>
<gene>
    <name evidence="1" type="ORF">WPS_00430</name>
</gene>
<accession>A0AAN2C8P9</accession>
<proteinExistence type="predicted"/>
<dbReference type="KEGG" id="vab:WPS_00430"/>
<dbReference type="AlphaFoldDB" id="A0AAN2C8P9"/>
<name>A0AAN2C8P9_UNVUL</name>
<evidence type="ECO:0008006" key="3">
    <source>
        <dbReference type="Google" id="ProtNLM"/>
    </source>
</evidence>